<proteinExistence type="predicted"/>
<evidence type="ECO:0000313" key="2">
    <source>
        <dbReference type="EMBL" id="KRK89549.1"/>
    </source>
</evidence>
<keyword evidence="1" id="KW-0732">Signal</keyword>
<feature type="chain" id="PRO_5039405407" evidence="1">
    <location>
        <begin position="28"/>
        <end position="160"/>
    </location>
</feature>
<comment type="caution">
    <text evidence="2">The sequence shown here is derived from an EMBL/GenBank/DDBJ whole genome shotgun (WGS) entry which is preliminary data.</text>
</comment>
<feature type="signal peptide" evidence="1">
    <location>
        <begin position="1"/>
        <end position="27"/>
    </location>
</feature>
<organism evidence="2 3">
    <name type="scientific">Lentilactobacillus sunkii DSM 19904</name>
    <dbReference type="NCBI Taxonomy" id="1423808"/>
    <lineage>
        <taxon>Bacteria</taxon>
        <taxon>Bacillati</taxon>
        <taxon>Bacillota</taxon>
        <taxon>Bacilli</taxon>
        <taxon>Lactobacillales</taxon>
        <taxon>Lactobacillaceae</taxon>
        <taxon>Lentilactobacillus</taxon>
    </lineage>
</organism>
<gene>
    <name evidence="2" type="ORF">FD17_GL001138</name>
</gene>
<dbReference type="RefSeq" id="WP_057823431.1">
    <property type="nucleotide sequence ID" value="NZ_AZEA01000002.1"/>
</dbReference>
<dbReference type="Proteomes" id="UP000051581">
    <property type="component" value="Unassembled WGS sequence"/>
</dbReference>
<keyword evidence="3" id="KW-1185">Reference proteome</keyword>
<protein>
    <submittedName>
        <fullName evidence="2">Uncharacterized protein</fullName>
    </submittedName>
</protein>
<reference evidence="2 3" key="1">
    <citation type="journal article" date="2015" name="Genome Announc.">
        <title>Expanding the biotechnology potential of lactobacilli through comparative genomics of 213 strains and associated genera.</title>
        <authorList>
            <person name="Sun Z."/>
            <person name="Harris H.M."/>
            <person name="McCann A."/>
            <person name="Guo C."/>
            <person name="Argimon S."/>
            <person name="Zhang W."/>
            <person name="Yang X."/>
            <person name="Jeffery I.B."/>
            <person name="Cooney J.C."/>
            <person name="Kagawa T.F."/>
            <person name="Liu W."/>
            <person name="Song Y."/>
            <person name="Salvetti E."/>
            <person name="Wrobel A."/>
            <person name="Rasinkangas P."/>
            <person name="Parkhill J."/>
            <person name="Rea M.C."/>
            <person name="O'Sullivan O."/>
            <person name="Ritari J."/>
            <person name="Douillard F.P."/>
            <person name="Paul Ross R."/>
            <person name="Yang R."/>
            <person name="Briner A.E."/>
            <person name="Felis G.E."/>
            <person name="de Vos W.M."/>
            <person name="Barrangou R."/>
            <person name="Klaenhammer T.R."/>
            <person name="Caufield P.W."/>
            <person name="Cui Y."/>
            <person name="Zhang H."/>
            <person name="O'Toole P.W."/>
        </authorList>
    </citation>
    <scope>NUCLEOTIDE SEQUENCE [LARGE SCALE GENOMIC DNA]</scope>
    <source>
        <strain evidence="2 3">DSM 19904</strain>
    </source>
</reference>
<evidence type="ECO:0000256" key="1">
    <source>
        <dbReference type="SAM" id="SignalP"/>
    </source>
</evidence>
<dbReference type="PATRIC" id="fig|1423808.3.peg.1149"/>
<dbReference type="AlphaFoldDB" id="A0A0R1L0Z4"/>
<accession>A0A0R1L0Z4</accession>
<evidence type="ECO:0000313" key="3">
    <source>
        <dbReference type="Proteomes" id="UP000051581"/>
    </source>
</evidence>
<sequence length="160" mass="17955">MKTKTMIATALLTAGLGLGAVSTTVNAKATTIPKNIRGTWYHKYPYDPAFNTNPYVTKIKMYAHSETIKDGNKKSFIIGKNHLMGNNFKSKFRFKGGKYHIVTVHVIGMGDAPAYISAHIRINGHKHHVLLEAPQQGHTFDVFTHFKPTKNYHIQGTIKY</sequence>
<dbReference type="EMBL" id="AZEA01000002">
    <property type="protein sequence ID" value="KRK89549.1"/>
    <property type="molecule type" value="Genomic_DNA"/>
</dbReference>
<dbReference type="OrthoDB" id="2299908at2"/>
<name>A0A0R1L0Z4_9LACO</name>